<organism evidence="1 2">
    <name type="scientific">Paenibacillus typhae</name>
    <dbReference type="NCBI Taxonomy" id="1174501"/>
    <lineage>
        <taxon>Bacteria</taxon>
        <taxon>Bacillati</taxon>
        <taxon>Bacillota</taxon>
        <taxon>Bacilli</taxon>
        <taxon>Bacillales</taxon>
        <taxon>Paenibacillaceae</taxon>
        <taxon>Paenibacillus</taxon>
    </lineage>
</organism>
<dbReference type="RefSeq" id="WP_090719063.1">
    <property type="nucleotide sequence ID" value="NZ_CBCSKY010000054.1"/>
</dbReference>
<dbReference type="EMBL" id="FNDX01000050">
    <property type="protein sequence ID" value="SDK68615.1"/>
    <property type="molecule type" value="Genomic_DNA"/>
</dbReference>
<dbReference type="STRING" id="1174501.SAMN05216192_15024"/>
<accession>A0A1G9DXK7</accession>
<name>A0A1G9DXK7_9BACL</name>
<evidence type="ECO:0000313" key="1">
    <source>
        <dbReference type="EMBL" id="SDK68615.1"/>
    </source>
</evidence>
<keyword evidence="2" id="KW-1185">Reference proteome</keyword>
<sequence>MDEKIRALMESVDALVTDIMEPLRRKIINEPAFARLYAALEEVELVIREQQQIDRQLAAQLFLVYSQLVTQSNYVYDKSPFVPHIGKLQGMIRKIFGGALQNV</sequence>
<dbReference type="OrthoDB" id="2619178at2"/>
<proteinExistence type="predicted"/>
<dbReference type="AlphaFoldDB" id="A0A1G9DXK7"/>
<gene>
    <name evidence="1" type="ORF">SAMN05216192_15024</name>
</gene>
<reference evidence="2" key="1">
    <citation type="submission" date="2016-10" db="EMBL/GenBank/DDBJ databases">
        <authorList>
            <person name="Varghese N."/>
            <person name="Submissions S."/>
        </authorList>
    </citation>
    <scope>NUCLEOTIDE SEQUENCE [LARGE SCALE GENOMIC DNA]</scope>
    <source>
        <strain evidence="2">CGMCC 1.11012</strain>
    </source>
</reference>
<dbReference type="Proteomes" id="UP000199050">
    <property type="component" value="Unassembled WGS sequence"/>
</dbReference>
<protein>
    <submittedName>
        <fullName evidence="1">Uncharacterized protein</fullName>
    </submittedName>
</protein>
<evidence type="ECO:0000313" key="2">
    <source>
        <dbReference type="Proteomes" id="UP000199050"/>
    </source>
</evidence>